<dbReference type="AlphaFoldDB" id="A0AAV2DD06"/>
<gene>
    <name evidence="2" type="ORF">LTRI10_LOCUS13386</name>
</gene>
<feature type="region of interest" description="Disordered" evidence="1">
    <location>
        <begin position="71"/>
        <end position="97"/>
    </location>
</feature>
<feature type="compositionally biased region" description="Polar residues" evidence="1">
    <location>
        <begin position="34"/>
        <end position="50"/>
    </location>
</feature>
<dbReference type="EMBL" id="OZ034815">
    <property type="protein sequence ID" value="CAL1371312.1"/>
    <property type="molecule type" value="Genomic_DNA"/>
</dbReference>
<reference evidence="2 3" key="1">
    <citation type="submission" date="2024-04" db="EMBL/GenBank/DDBJ databases">
        <authorList>
            <person name="Fracassetti M."/>
        </authorList>
    </citation>
    <scope>NUCLEOTIDE SEQUENCE [LARGE SCALE GENOMIC DNA]</scope>
</reference>
<dbReference type="Proteomes" id="UP001497516">
    <property type="component" value="Chromosome 2"/>
</dbReference>
<sequence>MRWKGWEMRRWAMADPPFSSASFPGTTLPLPSSINNIAHHSTQPSTSSASGDPRSAYSIFSVEMHHVDALSSNGTTPNSRLLRDASLYPETSVHDLH</sequence>
<protein>
    <submittedName>
        <fullName evidence="2">Uncharacterized protein</fullName>
    </submittedName>
</protein>
<name>A0AAV2DD06_9ROSI</name>
<keyword evidence="3" id="KW-1185">Reference proteome</keyword>
<feature type="region of interest" description="Disordered" evidence="1">
    <location>
        <begin position="34"/>
        <end position="53"/>
    </location>
</feature>
<evidence type="ECO:0000313" key="2">
    <source>
        <dbReference type="EMBL" id="CAL1371312.1"/>
    </source>
</evidence>
<evidence type="ECO:0000313" key="3">
    <source>
        <dbReference type="Proteomes" id="UP001497516"/>
    </source>
</evidence>
<accession>A0AAV2DD06</accession>
<organism evidence="2 3">
    <name type="scientific">Linum trigynum</name>
    <dbReference type="NCBI Taxonomy" id="586398"/>
    <lineage>
        <taxon>Eukaryota</taxon>
        <taxon>Viridiplantae</taxon>
        <taxon>Streptophyta</taxon>
        <taxon>Embryophyta</taxon>
        <taxon>Tracheophyta</taxon>
        <taxon>Spermatophyta</taxon>
        <taxon>Magnoliopsida</taxon>
        <taxon>eudicotyledons</taxon>
        <taxon>Gunneridae</taxon>
        <taxon>Pentapetalae</taxon>
        <taxon>rosids</taxon>
        <taxon>fabids</taxon>
        <taxon>Malpighiales</taxon>
        <taxon>Linaceae</taxon>
        <taxon>Linum</taxon>
    </lineage>
</organism>
<proteinExistence type="predicted"/>
<evidence type="ECO:0000256" key="1">
    <source>
        <dbReference type="SAM" id="MobiDB-lite"/>
    </source>
</evidence>